<dbReference type="HOGENOM" id="CLU_3000042_0_0_1"/>
<dbReference type="Proteomes" id="UP000004995">
    <property type="component" value="Unassembled WGS sequence"/>
</dbReference>
<sequence>MVLEVYRTIETLGTRRLQVLFYSVLVIIPTAEGHEYHWMEQVLEYDLHVVMPCHLIA</sequence>
<organism evidence="1 2">
    <name type="scientific">Setaria italica</name>
    <name type="common">Foxtail millet</name>
    <name type="synonym">Panicum italicum</name>
    <dbReference type="NCBI Taxonomy" id="4555"/>
    <lineage>
        <taxon>Eukaryota</taxon>
        <taxon>Viridiplantae</taxon>
        <taxon>Streptophyta</taxon>
        <taxon>Embryophyta</taxon>
        <taxon>Tracheophyta</taxon>
        <taxon>Spermatophyta</taxon>
        <taxon>Magnoliopsida</taxon>
        <taxon>Liliopsida</taxon>
        <taxon>Poales</taxon>
        <taxon>Poaceae</taxon>
        <taxon>PACMAD clade</taxon>
        <taxon>Panicoideae</taxon>
        <taxon>Panicodae</taxon>
        <taxon>Paniceae</taxon>
        <taxon>Cenchrinae</taxon>
        <taxon>Setaria</taxon>
    </lineage>
</organism>
<name>K4A3R8_SETIT</name>
<reference evidence="1" key="2">
    <citation type="submission" date="2018-08" db="UniProtKB">
        <authorList>
            <consortium name="EnsemblPlants"/>
        </authorList>
    </citation>
    <scope>IDENTIFICATION</scope>
    <source>
        <strain evidence="1">Yugu1</strain>
    </source>
</reference>
<dbReference type="InParanoid" id="K4A3R8"/>
<evidence type="ECO:0000313" key="2">
    <source>
        <dbReference type="Proteomes" id="UP000004995"/>
    </source>
</evidence>
<keyword evidence="2" id="KW-1185">Reference proteome</keyword>
<protein>
    <submittedName>
        <fullName evidence="1">Uncharacterized protein</fullName>
    </submittedName>
</protein>
<accession>K4A3R8</accession>
<evidence type="ECO:0000313" key="1">
    <source>
        <dbReference type="EnsemblPlants" id="KQL24867"/>
    </source>
</evidence>
<dbReference type="Gramene" id="KQL24867">
    <property type="protein sequence ID" value="KQL24867"/>
    <property type="gene ID" value="SETIT_033521mg"/>
</dbReference>
<dbReference type="AlphaFoldDB" id="K4A3R8"/>
<dbReference type="EnsemblPlants" id="KQL24867">
    <property type="protein sequence ID" value="KQL24867"/>
    <property type="gene ID" value="SETIT_033521mg"/>
</dbReference>
<reference evidence="2" key="1">
    <citation type="journal article" date="2012" name="Nat. Biotechnol.">
        <title>Reference genome sequence of the model plant Setaria.</title>
        <authorList>
            <person name="Bennetzen J.L."/>
            <person name="Schmutz J."/>
            <person name="Wang H."/>
            <person name="Percifield R."/>
            <person name="Hawkins J."/>
            <person name="Pontaroli A.C."/>
            <person name="Estep M."/>
            <person name="Feng L."/>
            <person name="Vaughn J.N."/>
            <person name="Grimwood J."/>
            <person name="Jenkins J."/>
            <person name="Barry K."/>
            <person name="Lindquist E."/>
            <person name="Hellsten U."/>
            <person name="Deshpande S."/>
            <person name="Wang X."/>
            <person name="Wu X."/>
            <person name="Mitros T."/>
            <person name="Triplett J."/>
            <person name="Yang X."/>
            <person name="Ye C.Y."/>
            <person name="Mauro-Herrera M."/>
            <person name="Wang L."/>
            <person name="Li P."/>
            <person name="Sharma M."/>
            <person name="Sharma R."/>
            <person name="Ronald P.C."/>
            <person name="Panaud O."/>
            <person name="Kellogg E.A."/>
            <person name="Brutnell T.P."/>
            <person name="Doust A.N."/>
            <person name="Tuskan G.A."/>
            <person name="Rokhsar D."/>
            <person name="Devos K.M."/>
        </authorList>
    </citation>
    <scope>NUCLEOTIDE SEQUENCE [LARGE SCALE GENOMIC DNA]</scope>
    <source>
        <strain evidence="2">cv. Yugu1</strain>
    </source>
</reference>
<proteinExistence type="predicted"/>
<dbReference type="EMBL" id="AGNK02001143">
    <property type="status" value="NOT_ANNOTATED_CDS"/>
    <property type="molecule type" value="Genomic_DNA"/>
</dbReference>